<dbReference type="EMBL" id="OB660572">
    <property type="protein sequence ID" value="CAD7225437.1"/>
    <property type="molecule type" value="Genomic_DNA"/>
</dbReference>
<feature type="region of interest" description="Disordered" evidence="1">
    <location>
        <begin position="121"/>
        <end position="152"/>
    </location>
</feature>
<keyword evidence="2" id="KW-0812">Transmembrane</keyword>
<keyword evidence="2" id="KW-0472">Membrane</keyword>
<organism evidence="3">
    <name type="scientific">Cyprideis torosa</name>
    <dbReference type="NCBI Taxonomy" id="163714"/>
    <lineage>
        <taxon>Eukaryota</taxon>
        <taxon>Metazoa</taxon>
        <taxon>Ecdysozoa</taxon>
        <taxon>Arthropoda</taxon>
        <taxon>Crustacea</taxon>
        <taxon>Oligostraca</taxon>
        <taxon>Ostracoda</taxon>
        <taxon>Podocopa</taxon>
        <taxon>Podocopida</taxon>
        <taxon>Cytherocopina</taxon>
        <taxon>Cytheroidea</taxon>
        <taxon>Cytherideidae</taxon>
        <taxon>Cyprideis</taxon>
    </lineage>
</organism>
<reference evidence="3" key="1">
    <citation type="submission" date="2020-11" db="EMBL/GenBank/DDBJ databases">
        <authorList>
            <person name="Tran Van P."/>
        </authorList>
    </citation>
    <scope>NUCLEOTIDE SEQUENCE</scope>
</reference>
<accession>A0A7R8ZI98</accession>
<dbReference type="AlphaFoldDB" id="A0A7R8ZI98"/>
<feature type="compositionally biased region" description="Polar residues" evidence="1">
    <location>
        <begin position="121"/>
        <end position="130"/>
    </location>
</feature>
<keyword evidence="2" id="KW-1133">Transmembrane helix</keyword>
<evidence type="ECO:0000313" key="3">
    <source>
        <dbReference type="EMBL" id="CAD7225437.1"/>
    </source>
</evidence>
<gene>
    <name evidence="3" type="ORF">CTOB1V02_LOCUS3378</name>
</gene>
<evidence type="ECO:0000256" key="1">
    <source>
        <dbReference type="SAM" id="MobiDB-lite"/>
    </source>
</evidence>
<name>A0A7R8ZI98_9CRUS</name>
<proteinExistence type="predicted"/>
<evidence type="ECO:0000256" key="2">
    <source>
        <dbReference type="SAM" id="Phobius"/>
    </source>
</evidence>
<feature type="transmembrane region" description="Helical" evidence="2">
    <location>
        <begin position="49"/>
        <end position="74"/>
    </location>
</feature>
<sequence length="152" mass="16752">MSSPPPSPLPPQCGECLISSTCDSSSYCHVQWEESLEQWCGECRRLNHLLPVVVILAVLLALAIFLALAGFYYIRIRYQWLPKSRHPTPIPQTRFNFASSQGTRAPLELSVSTLPGDSTAFSNPAMTNPNGDIWTTIPLTPTDDSPPSLKKP</sequence>
<protein>
    <submittedName>
        <fullName evidence="3">Uncharacterized protein</fullName>
    </submittedName>
</protein>